<keyword evidence="1" id="KW-0472">Membrane</keyword>
<dbReference type="Ensembl" id="ENSDLAT00005074669.1">
    <property type="protein sequence ID" value="ENSDLAP00005081673.1"/>
    <property type="gene ID" value="ENSDLAG00005032541.1"/>
</dbReference>
<dbReference type="AlphaFoldDB" id="A0A8P4GSI8"/>
<name>A0A8P4GSI8_DICLA</name>
<sequence length="215" mass="23881">MPTQLHPAVAGTPQQLHGLLTDPNTDTNAFGPHCEMITKSENVRPCRASWTFKLHPAQEQLLKYVLDTENPAGKLIVKTGKSCLTRADFWGLGLNKEMESTIGNAGFEVIEKIAQSQGKTIFVADLYIVPTWRKPTLCDPLASLPNDASIRDAIVIPVWKPGHFLLSVSSDAYCNRWFACHVQFISNVNKSIFIFYYSTCVVLCCVVLSCPFTQC</sequence>
<dbReference type="GeneTree" id="ENSGT01120000271959"/>
<organism evidence="2 3">
    <name type="scientific">Dicentrarchus labrax</name>
    <name type="common">European seabass</name>
    <name type="synonym">Morone labrax</name>
    <dbReference type="NCBI Taxonomy" id="13489"/>
    <lineage>
        <taxon>Eukaryota</taxon>
        <taxon>Metazoa</taxon>
        <taxon>Chordata</taxon>
        <taxon>Craniata</taxon>
        <taxon>Vertebrata</taxon>
        <taxon>Euteleostomi</taxon>
        <taxon>Actinopterygii</taxon>
        <taxon>Neopterygii</taxon>
        <taxon>Teleostei</taxon>
        <taxon>Neoteleostei</taxon>
        <taxon>Acanthomorphata</taxon>
        <taxon>Eupercaria</taxon>
        <taxon>Moronidae</taxon>
        <taxon>Dicentrarchus</taxon>
    </lineage>
</organism>
<proteinExistence type="predicted"/>
<evidence type="ECO:0000256" key="1">
    <source>
        <dbReference type="SAM" id="Phobius"/>
    </source>
</evidence>
<evidence type="ECO:0000313" key="2">
    <source>
        <dbReference type="Ensembl" id="ENSDLAP00005081673.1"/>
    </source>
</evidence>
<keyword evidence="1" id="KW-0812">Transmembrane</keyword>
<dbReference type="Proteomes" id="UP000694389">
    <property type="component" value="Unassembled WGS sequence"/>
</dbReference>
<keyword evidence="1" id="KW-1133">Transmembrane helix</keyword>
<keyword evidence="3" id="KW-1185">Reference proteome</keyword>
<reference evidence="2" key="1">
    <citation type="submission" date="2025-08" db="UniProtKB">
        <authorList>
            <consortium name="Ensembl"/>
        </authorList>
    </citation>
    <scope>IDENTIFICATION</scope>
</reference>
<protein>
    <submittedName>
        <fullName evidence="2">Uncharacterized protein</fullName>
    </submittedName>
</protein>
<feature type="transmembrane region" description="Helical" evidence="1">
    <location>
        <begin position="193"/>
        <end position="212"/>
    </location>
</feature>
<accession>A0A8P4GSI8</accession>
<reference evidence="2" key="2">
    <citation type="submission" date="2025-09" db="UniProtKB">
        <authorList>
            <consortium name="Ensembl"/>
        </authorList>
    </citation>
    <scope>IDENTIFICATION</scope>
</reference>
<evidence type="ECO:0000313" key="3">
    <source>
        <dbReference type="Proteomes" id="UP000694389"/>
    </source>
</evidence>